<dbReference type="AlphaFoldDB" id="A0A1S2YM04"/>
<comment type="subunit">
    <text evidence="2 4">Homodimer.</text>
</comment>
<dbReference type="Proteomes" id="UP000087171">
    <property type="component" value="Chromosome Ca6"/>
</dbReference>
<evidence type="ECO:0000313" key="5">
    <source>
        <dbReference type="Proteomes" id="UP000087171"/>
    </source>
</evidence>
<dbReference type="STRING" id="3827.A0A1S2YM04"/>
<dbReference type="Pfam" id="PF03018">
    <property type="entry name" value="Dirigent"/>
    <property type="match status" value="1"/>
</dbReference>
<protein>
    <recommendedName>
        <fullName evidence="4">Dirigent protein</fullName>
    </recommendedName>
</protein>
<comment type="function">
    <text evidence="4">Dirigent proteins impart stereoselectivity on the phenoxy radical-coupling reaction, yielding optically active lignans from two molecules of coniferyl alcohol in the biosynthesis of lignans, flavonolignans, and alkaloids and thus plays a central role in plant secondary metabolism.</text>
</comment>
<evidence type="ECO:0000256" key="1">
    <source>
        <dbReference type="ARBA" id="ARBA00010746"/>
    </source>
</evidence>
<evidence type="ECO:0000313" key="6">
    <source>
        <dbReference type="RefSeq" id="XP_004506819.1"/>
    </source>
</evidence>
<evidence type="ECO:0000256" key="2">
    <source>
        <dbReference type="ARBA" id="ARBA00011738"/>
    </source>
</evidence>
<comment type="similarity">
    <text evidence="1 4">Belongs to the plant dirigent protein family.</text>
</comment>
<dbReference type="KEGG" id="cam:101504947"/>
<feature type="chain" id="PRO_5010001062" description="Dirigent protein" evidence="4">
    <location>
        <begin position="23"/>
        <end position="189"/>
    </location>
</feature>
<evidence type="ECO:0000256" key="3">
    <source>
        <dbReference type="ARBA" id="ARBA00022525"/>
    </source>
</evidence>
<reference evidence="5" key="1">
    <citation type="journal article" date="2013" name="Nat. Biotechnol.">
        <title>Draft genome sequence of chickpea (Cicer arietinum) provides a resource for trait improvement.</title>
        <authorList>
            <person name="Varshney R.K."/>
            <person name="Song C."/>
            <person name="Saxena R.K."/>
            <person name="Azam S."/>
            <person name="Yu S."/>
            <person name="Sharpe A.G."/>
            <person name="Cannon S."/>
            <person name="Baek J."/>
            <person name="Rosen B.D."/>
            <person name="Tar'an B."/>
            <person name="Millan T."/>
            <person name="Zhang X."/>
            <person name="Ramsay L.D."/>
            <person name="Iwata A."/>
            <person name="Wang Y."/>
            <person name="Nelson W."/>
            <person name="Farmer A.D."/>
            <person name="Gaur P.M."/>
            <person name="Soderlund C."/>
            <person name="Penmetsa R.V."/>
            <person name="Xu C."/>
            <person name="Bharti A.K."/>
            <person name="He W."/>
            <person name="Winter P."/>
            <person name="Zhao S."/>
            <person name="Hane J.K."/>
            <person name="Carrasquilla-Garcia N."/>
            <person name="Condie J.A."/>
            <person name="Upadhyaya H.D."/>
            <person name="Luo M.C."/>
            <person name="Thudi M."/>
            <person name="Gowda C.L."/>
            <person name="Singh N.P."/>
            <person name="Lichtenzveig J."/>
            <person name="Gali K.K."/>
            <person name="Rubio J."/>
            <person name="Nadarajan N."/>
            <person name="Dolezel J."/>
            <person name="Bansal K.C."/>
            <person name="Xu X."/>
            <person name="Edwards D."/>
            <person name="Zhang G."/>
            <person name="Kahl G."/>
            <person name="Gil J."/>
            <person name="Singh K.B."/>
            <person name="Datta S.K."/>
            <person name="Jackson S.A."/>
            <person name="Wang J."/>
            <person name="Cook D.R."/>
        </authorList>
    </citation>
    <scope>NUCLEOTIDE SEQUENCE [LARGE SCALE GENOMIC DNA]</scope>
    <source>
        <strain evidence="5">cv. CDC Frontier</strain>
    </source>
</reference>
<dbReference type="RefSeq" id="XP_004506819.1">
    <property type="nucleotide sequence ID" value="XM_004506762.2"/>
</dbReference>
<gene>
    <name evidence="6" type="primary">LOC101504947</name>
</gene>
<keyword evidence="5" id="KW-1185">Reference proteome</keyword>
<organism evidence="5 6">
    <name type="scientific">Cicer arietinum</name>
    <name type="common">Chickpea</name>
    <name type="synonym">Garbanzo</name>
    <dbReference type="NCBI Taxonomy" id="3827"/>
    <lineage>
        <taxon>Eukaryota</taxon>
        <taxon>Viridiplantae</taxon>
        <taxon>Streptophyta</taxon>
        <taxon>Embryophyta</taxon>
        <taxon>Tracheophyta</taxon>
        <taxon>Spermatophyta</taxon>
        <taxon>Magnoliopsida</taxon>
        <taxon>eudicotyledons</taxon>
        <taxon>Gunneridae</taxon>
        <taxon>Pentapetalae</taxon>
        <taxon>rosids</taxon>
        <taxon>fabids</taxon>
        <taxon>Fabales</taxon>
        <taxon>Fabaceae</taxon>
        <taxon>Papilionoideae</taxon>
        <taxon>50 kb inversion clade</taxon>
        <taxon>NPAAA clade</taxon>
        <taxon>Hologalegina</taxon>
        <taxon>IRL clade</taxon>
        <taxon>Cicereae</taxon>
        <taxon>Cicer</taxon>
    </lineage>
</organism>
<comment type="subcellular location">
    <subcellularLocation>
        <location evidence="4">Secreted</location>
        <location evidence="4">Extracellular space</location>
        <location evidence="4">Apoplast</location>
    </subcellularLocation>
</comment>
<dbReference type="GeneID" id="101504947"/>
<name>A0A1S2YM04_CICAR</name>
<dbReference type="InterPro" id="IPR004265">
    <property type="entry name" value="Dirigent"/>
</dbReference>
<dbReference type="GO" id="GO:0009699">
    <property type="term" value="P:phenylpropanoid biosynthetic process"/>
    <property type="evidence" value="ECO:0007669"/>
    <property type="project" value="UniProtKB-ARBA"/>
</dbReference>
<dbReference type="PaxDb" id="3827-XP_004506819.1"/>
<keyword evidence="4" id="KW-0732">Signal</keyword>
<proteinExistence type="inferred from homology"/>
<keyword evidence="4" id="KW-0052">Apoplast</keyword>
<keyword evidence="3 4" id="KW-0964">Secreted</keyword>
<feature type="signal peptide" evidence="4">
    <location>
        <begin position="1"/>
        <end position="22"/>
    </location>
</feature>
<dbReference type="Gene3D" id="2.40.480.10">
    <property type="entry name" value="Allene oxide cyclase-like"/>
    <property type="match status" value="1"/>
</dbReference>
<dbReference type="PANTHER" id="PTHR21495">
    <property type="entry name" value="NUCLEOPORIN-RELATED"/>
    <property type="match status" value="1"/>
</dbReference>
<dbReference type="InterPro" id="IPR044859">
    <property type="entry name" value="Allene_oxi_cyc_Dirigent"/>
</dbReference>
<sequence>MDAYKIFFFLLISCYTIAIVAAQDVTGFVNSIDPNFFKKRQNASHFRFYWQDIVGGDNATSFDIISSIPKYNGTSFFGLVKIIDNPLTLGPQLSSKLVGRAQGIYASTSTTELNFLMIMNFALFEGKYNGSTITILGRNVANNKVREMPIIGGSGVFRFAKGFAEASTYSFDPNTGDATIEYNVYVSHN</sequence>
<dbReference type="eggNOG" id="ENOG502RXST">
    <property type="taxonomic scope" value="Eukaryota"/>
</dbReference>
<dbReference type="OrthoDB" id="1864232at2759"/>
<accession>A0A1S2YM04</accession>
<evidence type="ECO:0000256" key="4">
    <source>
        <dbReference type="RuleBase" id="RU363099"/>
    </source>
</evidence>
<reference evidence="6" key="2">
    <citation type="submission" date="2025-08" db="UniProtKB">
        <authorList>
            <consortium name="RefSeq"/>
        </authorList>
    </citation>
    <scope>IDENTIFICATION</scope>
    <source>
        <tissue evidence="6">Etiolated seedlings</tissue>
    </source>
</reference>
<dbReference type="GO" id="GO:0048046">
    <property type="term" value="C:apoplast"/>
    <property type="evidence" value="ECO:0007669"/>
    <property type="project" value="UniProtKB-SubCell"/>
</dbReference>